<accession>A0A9P5SIB9</accession>
<gene>
    <name evidence="2" type="ORF">BG006_007058</name>
</gene>
<proteinExistence type="predicted"/>
<sequence length="127" mass="14981">MDWMQEVMNALMVVFLVLELRLQRREQERRMRAQEILERPPTALYYQANISHPEFGPGDELPKYEEREEARSHFPVVIDMTNLNRAQSDGDSPVYEANIRPPERAMLRDSREQTAQPPQTPRPPEYS</sequence>
<feature type="compositionally biased region" description="Basic and acidic residues" evidence="1">
    <location>
        <begin position="101"/>
        <end position="112"/>
    </location>
</feature>
<dbReference type="AlphaFoldDB" id="A0A9P5SIB9"/>
<evidence type="ECO:0000313" key="2">
    <source>
        <dbReference type="EMBL" id="KAF9329931.1"/>
    </source>
</evidence>
<evidence type="ECO:0000313" key="3">
    <source>
        <dbReference type="Proteomes" id="UP000696485"/>
    </source>
</evidence>
<dbReference type="Proteomes" id="UP000696485">
    <property type="component" value="Unassembled WGS sequence"/>
</dbReference>
<dbReference type="EMBL" id="JAAAUY010000436">
    <property type="protein sequence ID" value="KAF9329931.1"/>
    <property type="molecule type" value="Genomic_DNA"/>
</dbReference>
<organism evidence="2 3">
    <name type="scientific">Podila minutissima</name>
    <dbReference type="NCBI Taxonomy" id="64525"/>
    <lineage>
        <taxon>Eukaryota</taxon>
        <taxon>Fungi</taxon>
        <taxon>Fungi incertae sedis</taxon>
        <taxon>Mucoromycota</taxon>
        <taxon>Mortierellomycotina</taxon>
        <taxon>Mortierellomycetes</taxon>
        <taxon>Mortierellales</taxon>
        <taxon>Mortierellaceae</taxon>
        <taxon>Podila</taxon>
    </lineage>
</organism>
<keyword evidence="3" id="KW-1185">Reference proteome</keyword>
<feature type="region of interest" description="Disordered" evidence="1">
    <location>
        <begin position="81"/>
        <end position="127"/>
    </location>
</feature>
<feature type="compositionally biased region" description="Polar residues" evidence="1">
    <location>
        <begin position="81"/>
        <end position="90"/>
    </location>
</feature>
<evidence type="ECO:0000256" key="1">
    <source>
        <dbReference type="SAM" id="MobiDB-lite"/>
    </source>
</evidence>
<comment type="caution">
    <text evidence="2">The sequence shown here is derived from an EMBL/GenBank/DDBJ whole genome shotgun (WGS) entry which is preliminary data.</text>
</comment>
<feature type="compositionally biased region" description="Pro residues" evidence="1">
    <location>
        <begin position="118"/>
        <end position="127"/>
    </location>
</feature>
<reference evidence="2" key="1">
    <citation type="journal article" date="2020" name="Fungal Divers.">
        <title>Resolving the Mortierellaceae phylogeny through synthesis of multi-gene phylogenetics and phylogenomics.</title>
        <authorList>
            <person name="Vandepol N."/>
            <person name="Liber J."/>
            <person name="Desiro A."/>
            <person name="Na H."/>
            <person name="Kennedy M."/>
            <person name="Barry K."/>
            <person name="Grigoriev I.V."/>
            <person name="Miller A.N."/>
            <person name="O'Donnell K."/>
            <person name="Stajich J.E."/>
            <person name="Bonito G."/>
        </authorList>
    </citation>
    <scope>NUCLEOTIDE SEQUENCE</scope>
    <source>
        <strain evidence="2">NVP1</strain>
    </source>
</reference>
<name>A0A9P5SIB9_9FUNG</name>
<protein>
    <submittedName>
        <fullName evidence="2">Uncharacterized protein</fullName>
    </submittedName>
</protein>